<gene>
    <name evidence="2" type="ORF">T458_24530</name>
</gene>
<comment type="caution">
    <text evidence="2">The sequence shown here is derived from an EMBL/GenBank/DDBJ whole genome shotgun (WGS) entry which is preliminary data.</text>
</comment>
<dbReference type="Proteomes" id="UP000017973">
    <property type="component" value="Unassembled WGS sequence"/>
</dbReference>
<dbReference type="STRING" id="1408254.T458_24530"/>
<dbReference type="eggNOG" id="COG3677">
    <property type="taxonomic scope" value="Bacteria"/>
</dbReference>
<evidence type="ECO:0000259" key="1">
    <source>
        <dbReference type="Pfam" id="PF15978"/>
    </source>
</evidence>
<proteinExistence type="predicted"/>
<accession>V6M0I2</accession>
<dbReference type="AlphaFoldDB" id="V6M0I2"/>
<evidence type="ECO:0000313" key="3">
    <source>
        <dbReference type="Proteomes" id="UP000017973"/>
    </source>
</evidence>
<organism evidence="2 3">
    <name type="scientific">Brevibacillus panacihumi W25</name>
    <dbReference type="NCBI Taxonomy" id="1408254"/>
    <lineage>
        <taxon>Bacteria</taxon>
        <taxon>Bacillati</taxon>
        <taxon>Bacillota</taxon>
        <taxon>Bacilli</taxon>
        <taxon>Bacillales</taxon>
        <taxon>Paenibacillaceae</taxon>
        <taxon>Brevibacillus</taxon>
    </lineage>
</organism>
<dbReference type="EMBL" id="AYJU01000018">
    <property type="protein sequence ID" value="EST52181.1"/>
    <property type="molecule type" value="Genomic_DNA"/>
</dbReference>
<sequence length="438" mass="51360">MFAPLVQIGLDKCKDIEIKRDWQNYMLLLAKESAKLLNSHERGIMSIPSYTGVLSDKGYISPTGRIKFVKLTQDFRNYYTDEFLEQMGCDIKSYDSWFHKMMRDPYEVWHPLRHLLFYLFLDINGHQIKQKYLPFGEGPWPCLNKAAEHFGKPVVEQCTITRSSKDGIPIGTFSCECGFIYSRSGPDKTKDARIRIGRIKSFGHTWYQKLNELSLQDLSLRKIANLLGVDPGTVKRQNFHLHSKDLKNNRSGTKKELLIRRKRFLNSLNEANSKNISVRSLNGKDYTWLYRHDCIWLGRVIRKEIRNQYKSQHTIVDWQKRDEFILKEIQHAVSEIKEATPPKRITVAATIRNIENNLPVVLEKCLHKLPRASEFLYEQIETTEQFQIRRLEWTAKQIREGGNMIIAWRLQKTAGLKKPLSKRVQDRFNEIINSQESN</sequence>
<keyword evidence="3" id="KW-1185">Reference proteome</keyword>
<feature type="domain" description="Transposon Tn7 transposition protein TnsD C-terminal" evidence="1">
    <location>
        <begin position="48"/>
        <end position="376"/>
    </location>
</feature>
<evidence type="ECO:0000313" key="2">
    <source>
        <dbReference type="EMBL" id="EST52181.1"/>
    </source>
</evidence>
<protein>
    <recommendedName>
        <fullName evidence="1">Transposon Tn7 transposition protein TnsD C-terminal domain-containing protein</fullName>
    </recommendedName>
</protein>
<dbReference type="InterPro" id="IPR032750">
    <property type="entry name" value="TnsD_C"/>
</dbReference>
<dbReference type="HOGENOM" id="CLU_033785_1_0_9"/>
<dbReference type="Pfam" id="PF15978">
    <property type="entry name" value="TnsD"/>
    <property type="match status" value="1"/>
</dbReference>
<dbReference type="PATRIC" id="fig|1408254.3.peg.4811"/>
<reference evidence="2 3" key="1">
    <citation type="journal article" date="2014" name="Genome Announc.">
        <title>Draft Genome Sequence of Brevibacillus panacihumi Strain W25, a Halotolerant Hydrocarbon-Degrading Bacterium.</title>
        <authorList>
            <person name="Wang X."/>
            <person name="Jin D."/>
            <person name="Zhou L."/>
            <person name="Wu L."/>
            <person name="An W."/>
            <person name="Chen Y."/>
            <person name="Zhao L."/>
        </authorList>
    </citation>
    <scope>NUCLEOTIDE SEQUENCE [LARGE SCALE GENOMIC DNA]</scope>
    <source>
        <strain evidence="2 3">W25</strain>
    </source>
</reference>
<name>V6M0I2_9BACL</name>